<comment type="similarity">
    <text evidence="1">Belongs to the DSD1 family.</text>
</comment>
<dbReference type="InterPro" id="IPR026956">
    <property type="entry name" value="D-ser_dehydrat-like_dom"/>
</dbReference>
<dbReference type="SUPFAM" id="SSF51419">
    <property type="entry name" value="PLP-binding barrel"/>
    <property type="match status" value="1"/>
</dbReference>
<dbReference type="STRING" id="1045773.SAMN05216555_10942"/>
<evidence type="ECO:0000256" key="2">
    <source>
        <dbReference type="ARBA" id="ARBA00023239"/>
    </source>
</evidence>
<dbReference type="SMART" id="SM01119">
    <property type="entry name" value="D-ser_dehydrat"/>
    <property type="match status" value="1"/>
</dbReference>
<dbReference type="InterPro" id="IPR042208">
    <property type="entry name" value="D-ser_dehydrat-like_sf"/>
</dbReference>
<organism evidence="4 5">
    <name type="scientific">Arthrobacter cupressi</name>
    <dbReference type="NCBI Taxonomy" id="1045773"/>
    <lineage>
        <taxon>Bacteria</taxon>
        <taxon>Bacillati</taxon>
        <taxon>Actinomycetota</taxon>
        <taxon>Actinomycetes</taxon>
        <taxon>Micrococcales</taxon>
        <taxon>Micrococcaceae</taxon>
        <taxon>Arthrobacter</taxon>
    </lineage>
</organism>
<dbReference type="PANTHER" id="PTHR28004">
    <property type="entry name" value="ZGC:162816-RELATED"/>
    <property type="match status" value="1"/>
</dbReference>
<proteinExistence type="inferred from homology"/>
<name>A0A1G8SJS4_9MICC</name>
<dbReference type="Gene3D" id="3.20.20.10">
    <property type="entry name" value="Alanine racemase"/>
    <property type="match status" value="1"/>
</dbReference>
<dbReference type="EMBL" id="FNEI01000009">
    <property type="protein sequence ID" value="SDJ29414.1"/>
    <property type="molecule type" value="Genomic_DNA"/>
</dbReference>
<dbReference type="InterPro" id="IPR029066">
    <property type="entry name" value="PLP-binding_barrel"/>
</dbReference>
<dbReference type="GO" id="GO:0008721">
    <property type="term" value="F:D-serine ammonia-lyase activity"/>
    <property type="evidence" value="ECO:0007669"/>
    <property type="project" value="TreeGrafter"/>
</dbReference>
<evidence type="ECO:0000256" key="1">
    <source>
        <dbReference type="ARBA" id="ARBA00005323"/>
    </source>
</evidence>
<dbReference type="InterPro" id="IPR051466">
    <property type="entry name" value="D-amino_acid_metab_enzyme"/>
</dbReference>
<evidence type="ECO:0000313" key="5">
    <source>
        <dbReference type="Proteomes" id="UP000182130"/>
    </source>
</evidence>
<dbReference type="RefSeq" id="WP_074589368.1">
    <property type="nucleotide sequence ID" value="NZ_FNEI01000009.1"/>
</dbReference>
<evidence type="ECO:0000313" key="4">
    <source>
        <dbReference type="EMBL" id="SDJ29414.1"/>
    </source>
</evidence>
<keyword evidence="2" id="KW-0456">Lyase</keyword>
<dbReference type="Pfam" id="PF01168">
    <property type="entry name" value="Ala_racemase_N"/>
    <property type="match status" value="1"/>
</dbReference>
<feature type="domain" description="D-serine dehydratase-like" evidence="3">
    <location>
        <begin position="259"/>
        <end position="350"/>
    </location>
</feature>
<dbReference type="Pfam" id="PF14031">
    <property type="entry name" value="D-ser_dehydrat"/>
    <property type="match status" value="1"/>
</dbReference>
<dbReference type="GO" id="GO:0036088">
    <property type="term" value="P:D-serine catabolic process"/>
    <property type="evidence" value="ECO:0007669"/>
    <property type="project" value="TreeGrafter"/>
</dbReference>
<keyword evidence="5" id="KW-1185">Reference proteome</keyword>
<dbReference type="Proteomes" id="UP000182130">
    <property type="component" value="Unassembled WGS sequence"/>
</dbReference>
<dbReference type="OrthoDB" id="9811417at2"/>
<reference evidence="5" key="1">
    <citation type="submission" date="2016-10" db="EMBL/GenBank/DDBJ databases">
        <authorList>
            <person name="Varghese N."/>
            <person name="Submissions S."/>
        </authorList>
    </citation>
    <scope>NUCLEOTIDE SEQUENCE [LARGE SCALE GENOMIC DNA]</scope>
    <source>
        <strain evidence="5">CGMCC 1.10783</strain>
    </source>
</reference>
<dbReference type="Gene3D" id="2.40.37.20">
    <property type="entry name" value="D-serine dehydratase-like domain"/>
    <property type="match status" value="1"/>
</dbReference>
<accession>A0A1G8SJS4</accession>
<sequence length="368" mass="38905">MNRLQRALDALVERVDTPAPIILADVMQDNIDRMQAFATRNGLDVRPHVKTHKCVEIGRRQVKAGAVGITAGNVGEAEVFAGAGFDDIFIAYPIWAAGTKGPRIRRLAETTRLRVGVDNFAAIDALADAMGDDADRLQVVVEVDCGARRSGAPAEAAGDLATAARKRGLVPAGVFTYPGHGSSGPEARKSAAQDQEATLITAVRSLSAIGITPEVVSAGSTPTVEFATNSVITEIRPGEYVFNDLNNMRLGACTEDQIALFVAGTVVSDWVPDQVILDVGTKVLGREGSPERGYGGVAGTTAVLSKLNEYHGFLPLPSGDFSPSVGTVLPVVPNHVCPIVVNFEEYIVTDSTGTSLERWPVDARGFLN</sequence>
<dbReference type="InterPro" id="IPR001608">
    <property type="entry name" value="Ala_racemase_N"/>
</dbReference>
<evidence type="ECO:0000259" key="3">
    <source>
        <dbReference type="SMART" id="SM01119"/>
    </source>
</evidence>
<dbReference type="PANTHER" id="PTHR28004:SF2">
    <property type="entry name" value="D-SERINE DEHYDRATASE"/>
    <property type="match status" value="1"/>
</dbReference>
<gene>
    <name evidence="4" type="ORF">SAMN05216555_10942</name>
</gene>
<dbReference type="AlphaFoldDB" id="A0A1G8SJS4"/>
<protein>
    <submittedName>
        <fullName evidence="4">D-serine deaminase, pyridoxal phosphate-dependent</fullName>
    </submittedName>
</protein>